<comment type="caution">
    <text evidence="2">The sequence shown here is derived from an EMBL/GenBank/DDBJ whole genome shotgun (WGS) entry which is preliminary data.</text>
</comment>
<evidence type="ECO:0000313" key="2">
    <source>
        <dbReference type="EMBL" id="EYE88826.1"/>
    </source>
</evidence>
<keyword evidence="1" id="KW-0975">Bacterial flagellum</keyword>
<evidence type="ECO:0008006" key="4">
    <source>
        <dbReference type="Google" id="ProtNLM"/>
    </source>
</evidence>
<gene>
    <name evidence="2" type="ORF">Q428_06015</name>
</gene>
<dbReference type="AlphaFoldDB" id="A0A017RW31"/>
<reference evidence="2 3" key="1">
    <citation type="journal article" date="2014" name="Genome Announc.">
        <title>Draft Genome Sequence of Fervidicella metallireducens Strain AeBT, an Iron-Reducing Thermoanaerobe from the Great Artesian Basin.</title>
        <authorList>
            <person name="Patel B.K."/>
        </authorList>
    </citation>
    <scope>NUCLEOTIDE SEQUENCE [LARGE SCALE GENOMIC DNA]</scope>
    <source>
        <strain evidence="2 3">AeB</strain>
    </source>
</reference>
<proteinExistence type="predicted"/>
<dbReference type="GO" id="GO:0071973">
    <property type="term" value="P:bacterial-type flagellum-dependent cell motility"/>
    <property type="evidence" value="ECO:0007669"/>
    <property type="project" value="InterPro"/>
</dbReference>
<evidence type="ECO:0000256" key="1">
    <source>
        <dbReference type="ARBA" id="ARBA00023143"/>
    </source>
</evidence>
<sequence>MISTEEARLALELAVQIRNKIVDAYQEISRMQI</sequence>
<dbReference type="GO" id="GO:0003774">
    <property type="term" value="F:cytoskeletal motor activity"/>
    <property type="evidence" value="ECO:0007669"/>
    <property type="project" value="InterPro"/>
</dbReference>
<evidence type="ECO:0000313" key="3">
    <source>
        <dbReference type="Proteomes" id="UP000019681"/>
    </source>
</evidence>
<dbReference type="GO" id="GO:0005198">
    <property type="term" value="F:structural molecule activity"/>
    <property type="evidence" value="ECO:0007669"/>
    <property type="project" value="InterPro"/>
</dbReference>
<dbReference type="InterPro" id="IPR001624">
    <property type="entry name" value="FliE"/>
</dbReference>
<keyword evidence="3" id="KW-1185">Reference proteome</keyword>
<dbReference type="EMBL" id="AZQP01000013">
    <property type="protein sequence ID" value="EYE88826.1"/>
    <property type="molecule type" value="Genomic_DNA"/>
</dbReference>
<name>A0A017RW31_9CLOT</name>
<dbReference type="Pfam" id="PF02049">
    <property type="entry name" value="FliE"/>
    <property type="match status" value="1"/>
</dbReference>
<organism evidence="2 3">
    <name type="scientific">Fervidicella metallireducens AeB</name>
    <dbReference type="NCBI Taxonomy" id="1403537"/>
    <lineage>
        <taxon>Bacteria</taxon>
        <taxon>Bacillati</taxon>
        <taxon>Bacillota</taxon>
        <taxon>Clostridia</taxon>
        <taxon>Eubacteriales</taxon>
        <taxon>Clostridiaceae</taxon>
        <taxon>Fervidicella</taxon>
    </lineage>
</organism>
<protein>
    <recommendedName>
        <fullName evidence="4">Flagellar hook-basal body complex protein FliE</fullName>
    </recommendedName>
</protein>
<dbReference type="GO" id="GO:0009288">
    <property type="term" value="C:bacterial-type flagellum"/>
    <property type="evidence" value="ECO:0007669"/>
    <property type="project" value="InterPro"/>
</dbReference>
<dbReference type="STRING" id="1403537.Q428_06015"/>
<dbReference type="Proteomes" id="UP000019681">
    <property type="component" value="Unassembled WGS sequence"/>
</dbReference>
<accession>A0A017RW31</accession>